<feature type="transmembrane region" description="Helical" evidence="1">
    <location>
        <begin position="12"/>
        <end position="32"/>
    </location>
</feature>
<proteinExistence type="predicted"/>
<comment type="caution">
    <text evidence="2">The sequence shown here is derived from an EMBL/GenBank/DDBJ whole genome shotgun (WGS) entry which is preliminary data.</text>
</comment>
<dbReference type="Proteomes" id="UP001152755">
    <property type="component" value="Unassembled WGS sequence"/>
</dbReference>
<organism evidence="2 3">
    <name type="scientific">Speluncibacter jeojiensis</name>
    <dbReference type="NCBI Taxonomy" id="2710754"/>
    <lineage>
        <taxon>Bacteria</taxon>
        <taxon>Bacillati</taxon>
        <taxon>Actinomycetota</taxon>
        <taxon>Actinomycetes</taxon>
        <taxon>Mycobacteriales</taxon>
        <taxon>Speluncibacteraceae</taxon>
        <taxon>Speluncibacter</taxon>
    </lineage>
</organism>
<dbReference type="AlphaFoldDB" id="A0A9X4M477"/>
<dbReference type="RefSeq" id="WP_332519828.1">
    <property type="nucleotide sequence ID" value="NZ_JANRHA010000005.1"/>
</dbReference>
<gene>
    <name evidence="2" type="ORF">NVS88_10050</name>
</gene>
<sequence>MSRIRSIPHLGRLVLLTAGVPLVFLAISLALISSWSDRLPSRVATHWGSGGVDATGTRAGLVVPFIVVVLVLAVLFTVIGLWAGAGALGRRLAAGFGVGVTAMICALMLTLTHGQLGLDDALRAPSPTVLQMLLVLLIALVSGTAAALAVGADPKLPAEGPVDPDAPRATLAQGESAMWTGIAASAPMLWLGIALTGALVLVPLFTGGAAAAVPVGIVAGVIVVGASYWRVTVDRRGLRCVGVFGVPRLSVPLDEVESAHETQVRALRDYGGYGLRMGRDGRPGVVLRKGPALEVRRTGGRGLVVTVDRAGEAAALLNTLAERRVSP</sequence>
<dbReference type="EMBL" id="JANRHA010000005">
    <property type="protein sequence ID" value="MDG3014898.1"/>
    <property type="molecule type" value="Genomic_DNA"/>
</dbReference>
<feature type="transmembrane region" description="Helical" evidence="1">
    <location>
        <begin position="211"/>
        <end position="229"/>
    </location>
</feature>
<evidence type="ECO:0000313" key="3">
    <source>
        <dbReference type="Proteomes" id="UP001152755"/>
    </source>
</evidence>
<evidence type="ECO:0008006" key="4">
    <source>
        <dbReference type="Google" id="ProtNLM"/>
    </source>
</evidence>
<feature type="transmembrane region" description="Helical" evidence="1">
    <location>
        <begin position="129"/>
        <end position="150"/>
    </location>
</feature>
<feature type="transmembrane region" description="Helical" evidence="1">
    <location>
        <begin position="61"/>
        <end position="85"/>
    </location>
</feature>
<keyword evidence="1" id="KW-1133">Transmembrane helix</keyword>
<protein>
    <recommendedName>
        <fullName evidence="4">DUF1648 domain-containing protein</fullName>
    </recommendedName>
</protein>
<accession>A0A9X4M477</accession>
<feature type="transmembrane region" description="Helical" evidence="1">
    <location>
        <begin position="188"/>
        <end position="205"/>
    </location>
</feature>
<keyword evidence="1" id="KW-0812">Transmembrane</keyword>
<evidence type="ECO:0000256" key="1">
    <source>
        <dbReference type="SAM" id="Phobius"/>
    </source>
</evidence>
<evidence type="ECO:0000313" key="2">
    <source>
        <dbReference type="EMBL" id="MDG3014898.1"/>
    </source>
</evidence>
<feature type="transmembrane region" description="Helical" evidence="1">
    <location>
        <begin position="92"/>
        <end position="109"/>
    </location>
</feature>
<reference evidence="2" key="1">
    <citation type="submission" date="2022-08" db="EMBL/GenBank/DDBJ databases">
        <title>Genome analysis of Corynebacteriales strain.</title>
        <authorList>
            <person name="Lee S.D."/>
        </authorList>
    </citation>
    <scope>NUCLEOTIDE SEQUENCE</scope>
    <source>
        <strain evidence="2">D3-21</strain>
    </source>
</reference>
<name>A0A9X4M477_9ACTN</name>
<keyword evidence="3" id="KW-1185">Reference proteome</keyword>
<keyword evidence="1" id="KW-0472">Membrane</keyword>